<keyword evidence="1" id="KW-0472">Membrane</keyword>
<evidence type="ECO:0000256" key="1">
    <source>
        <dbReference type="SAM" id="Phobius"/>
    </source>
</evidence>
<gene>
    <name evidence="2" type="ORF">COR50_04950</name>
</gene>
<dbReference type="InterPro" id="IPR007165">
    <property type="entry name" value="Phage_holin_4_2"/>
</dbReference>
<feature type="transmembrane region" description="Helical" evidence="1">
    <location>
        <begin position="89"/>
        <end position="109"/>
    </location>
</feature>
<accession>A0A291R0R7</accession>
<feature type="transmembrane region" description="Helical" evidence="1">
    <location>
        <begin position="28"/>
        <end position="46"/>
    </location>
</feature>
<dbReference type="Proteomes" id="UP000220133">
    <property type="component" value="Chromosome"/>
</dbReference>
<keyword evidence="1" id="KW-0812">Transmembrane</keyword>
<organism evidence="2 3">
    <name type="scientific">Chitinophaga caeni</name>
    <dbReference type="NCBI Taxonomy" id="2029983"/>
    <lineage>
        <taxon>Bacteria</taxon>
        <taxon>Pseudomonadati</taxon>
        <taxon>Bacteroidota</taxon>
        <taxon>Chitinophagia</taxon>
        <taxon>Chitinophagales</taxon>
        <taxon>Chitinophagaceae</taxon>
        <taxon>Chitinophaga</taxon>
    </lineage>
</organism>
<dbReference type="PANTHER" id="PTHR37309:SF1">
    <property type="entry name" value="SLR0284 PROTEIN"/>
    <property type="match status" value="1"/>
</dbReference>
<feature type="transmembrane region" description="Helical" evidence="1">
    <location>
        <begin position="53"/>
        <end position="77"/>
    </location>
</feature>
<reference evidence="2 3" key="1">
    <citation type="submission" date="2017-10" db="EMBL/GenBank/DDBJ databases">
        <title>Paenichitinophaga pekingensis gen. nov., sp. nov., isolated from activated sludge.</title>
        <authorList>
            <person name="Jin D."/>
            <person name="Kong X."/>
            <person name="Deng Y."/>
            <person name="Bai Z."/>
        </authorList>
    </citation>
    <scope>NUCLEOTIDE SEQUENCE [LARGE SCALE GENOMIC DNA]</scope>
    <source>
        <strain evidence="2 3">13</strain>
    </source>
</reference>
<evidence type="ECO:0000313" key="3">
    <source>
        <dbReference type="Proteomes" id="UP000220133"/>
    </source>
</evidence>
<evidence type="ECO:0008006" key="4">
    <source>
        <dbReference type="Google" id="ProtNLM"/>
    </source>
</evidence>
<dbReference type="KEGG" id="cbae:COR50_04950"/>
<dbReference type="RefSeq" id="WP_098196099.1">
    <property type="nucleotide sequence ID" value="NZ_CP023777.1"/>
</dbReference>
<dbReference type="EMBL" id="CP023777">
    <property type="protein sequence ID" value="ATL49732.1"/>
    <property type="molecule type" value="Genomic_DNA"/>
</dbReference>
<proteinExistence type="predicted"/>
<protein>
    <recommendedName>
        <fullName evidence="4">Phage holin family protein</fullName>
    </recommendedName>
</protein>
<keyword evidence="3" id="KW-1185">Reference proteome</keyword>
<dbReference type="Pfam" id="PF04020">
    <property type="entry name" value="Phage_holin_4_2"/>
    <property type="match status" value="1"/>
</dbReference>
<name>A0A291R0R7_9BACT</name>
<keyword evidence="1" id="KW-1133">Transmembrane helix</keyword>
<dbReference type="PANTHER" id="PTHR37309">
    <property type="entry name" value="SLR0284 PROTEIN"/>
    <property type="match status" value="1"/>
</dbReference>
<evidence type="ECO:0000313" key="2">
    <source>
        <dbReference type="EMBL" id="ATL49732.1"/>
    </source>
</evidence>
<sequence>MNFLLRILISALAALITQYILPGVELDSFITALLLAFVLAILNLLVKPVLLILTLPITVFTLGLFIFVINAIIILIASELIDGFRVDGFWWALLFSLVQTLISSFLYSLGPGAKNDEEF</sequence>
<dbReference type="OrthoDB" id="6402664at2"/>
<dbReference type="AlphaFoldDB" id="A0A291R0R7"/>